<protein>
    <submittedName>
        <fullName evidence="1">Uncharacterized protein</fullName>
    </submittedName>
</protein>
<keyword evidence="2" id="KW-1185">Reference proteome</keyword>
<accession>A0ACB7T5X6</accession>
<comment type="caution">
    <text evidence="1">The sequence shown here is derived from an EMBL/GenBank/DDBJ whole genome shotgun (WGS) entry which is preliminary data.</text>
</comment>
<dbReference type="EMBL" id="CM023491">
    <property type="protein sequence ID" value="KAH6941404.1"/>
    <property type="molecule type" value="Genomic_DNA"/>
</dbReference>
<organism evidence="1 2">
    <name type="scientific">Hyalomma asiaticum</name>
    <name type="common">Tick</name>
    <dbReference type="NCBI Taxonomy" id="266040"/>
    <lineage>
        <taxon>Eukaryota</taxon>
        <taxon>Metazoa</taxon>
        <taxon>Ecdysozoa</taxon>
        <taxon>Arthropoda</taxon>
        <taxon>Chelicerata</taxon>
        <taxon>Arachnida</taxon>
        <taxon>Acari</taxon>
        <taxon>Parasitiformes</taxon>
        <taxon>Ixodida</taxon>
        <taxon>Ixodoidea</taxon>
        <taxon>Ixodidae</taxon>
        <taxon>Hyalomminae</taxon>
        <taxon>Hyalomma</taxon>
    </lineage>
</organism>
<gene>
    <name evidence="1" type="ORF">HPB50_017905</name>
</gene>
<sequence>MGPVFRHCPCLRPAREEVRVLDYAHHGLEEVPSEVFNYERTLEELYLNANQIKDLPRPLFHCHGLRKLNLSDNDIQTLPPALSSLVSLEELDISKNNVIEIPDNIKGCKCLSIVEASVNPVGKLPEGFTQLINIEQLYLNDTFLEYLPANFGRLSKLKILELRENHLKVLPKSMARLTELSRLDIGQNDFTEMPEVIGSLPSMTELWCDSNRLTSLPSYMGNLIKLTYLDASRNRISFIADEIENMTMLSDLTLTTNKLQKIPETLELIINSNEIDSLPSTIGLLRNLTILMADDNLLEDLPPEIGSCSKLRVLSLRDNRLCNVPDELGHLSSLRVVNLSGNQLRHLPVSLAKLGGLHALWLSQNQTKPLVLLQSDMDRETGQRVLTCFLLPQESSAAHPDKPNAVVKEGDAAPSERRGTITFAFDTDLDRPGRLVRSPTPYPKELKARARHVRNLRRQMNVLIVFTLQPTSRLEGFSRAEVPGPEKQPPEVVVREAKIVQPTSPSGNPDLAQVHADRPHEPCILRHQQDSNTMPAESYACHQPTQSSFATNNNIPMCTDLETVRAVASPSPSPVPHISTQNLATPSELYANQQTPAGLHAASAEHLYLHHHQHHPASPHLSSAAAQVPQGPVPPVAAVHSMPAPQYSNTLHPHHATMPPPPRSPVPSWDHVRHQQQQQQYSSDVAELPPGHAIASSPHRVPRRPFDKYPPSSRASLAEKFQHRLISEDSQEQLGYKSDQETYVQPTRPLSAAYHDGYSSDWDTMTLPRGHSISHPPDGSIQYFRGAPCSPGRTLPRRGSSPVSPRIMSRSPHKVAGSPVQTYTVQAPHPLKPVAGMADGTALYLLPEYCGDVRTSKEGYSLPVRRSPQPGWGPAAEKLAPHAESEDLPPSQSSSSLSSSLCLPSEDPSSLTSEGVTPEGGPSPGAPCFRAAPEQCEQPAPPLPPRPRAHSGEGSATAPTPPPKPEFLLQRSVSSRSTESQEHQGVFVKEVNPQGSAAGKLQVGDKILKEKDSVQHFSPVWSLIRDVADAAAQTSFPLFILDASILQCLADRTVPVERPSCFDLPRGQAVVQFGSLGQFATQKEHDFLSLLSRAGYKTSKLSVPNPKSTALHIVVFHERPGNFWWHAAAMAEDDDANKTDVSFSRLVTSARSHHFIRSDGAYDKVEVLPCDVGGGVRSFAPTQFDTFVDEQPFIECNSTRARLFHAIHGRDETPEAELFRLKVHRLLLKVKQLLGELNVPFWISSGTCLGFFRQCDVIPYTTDVDIGVFIKDYKPEIISAFSTHDIPLTHLFGKVEDSYELSFRDRDVKLDIFFFYEEDDHIWNGGTQARTGKKFKYTFPKFKLCWTEFLDIKLRIPCETQKYIEANYGPNWFQPMKRWDWKASPPNVEENGIWPVEEWPHVIKLFPLPES</sequence>
<dbReference type="Proteomes" id="UP000821845">
    <property type="component" value="Chromosome 11"/>
</dbReference>
<evidence type="ECO:0000313" key="1">
    <source>
        <dbReference type="EMBL" id="KAH6941404.1"/>
    </source>
</evidence>
<reference evidence="1" key="1">
    <citation type="submission" date="2020-05" db="EMBL/GenBank/DDBJ databases">
        <title>Large-scale comparative analyses of tick genomes elucidate their genetic diversity and vector capacities.</title>
        <authorList>
            <person name="Jia N."/>
            <person name="Wang J."/>
            <person name="Shi W."/>
            <person name="Du L."/>
            <person name="Sun Y."/>
            <person name="Zhan W."/>
            <person name="Jiang J."/>
            <person name="Wang Q."/>
            <person name="Zhang B."/>
            <person name="Ji P."/>
            <person name="Sakyi L.B."/>
            <person name="Cui X."/>
            <person name="Yuan T."/>
            <person name="Jiang B."/>
            <person name="Yang W."/>
            <person name="Lam T.T.-Y."/>
            <person name="Chang Q."/>
            <person name="Ding S."/>
            <person name="Wang X."/>
            <person name="Zhu J."/>
            <person name="Ruan X."/>
            <person name="Zhao L."/>
            <person name="Wei J."/>
            <person name="Que T."/>
            <person name="Du C."/>
            <person name="Cheng J."/>
            <person name="Dai P."/>
            <person name="Han X."/>
            <person name="Huang E."/>
            <person name="Gao Y."/>
            <person name="Liu J."/>
            <person name="Shao H."/>
            <person name="Ye R."/>
            <person name="Li L."/>
            <person name="Wei W."/>
            <person name="Wang X."/>
            <person name="Wang C."/>
            <person name="Yang T."/>
            <person name="Huo Q."/>
            <person name="Li W."/>
            <person name="Guo W."/>
            <person name="Chen H."/>
            <person name="Zhou L."/>
            <person name="Ni X."/>
            <person name="Tian J."/>
            <person name="Zhou Y."/>
            <person name="Sheng Y."/>
            <person name="Liu T."/>
            <person name="Pan Y."/>
            <person name="Xia L."/>
            <person name="Li J."/>
            <person name="Zhao F."/>
            <person name="Cao W."/>
        </authorList>
    </citation>
    <scope>NUCLEOTIDE SEQUENCE</scope>
    <source>
        <strain evidence="1">Hyas-2018</strain>
    </source>
</reference>
<name>A0ACB7T5X6_HYAAI</name>
<evidence type="ECO:0000313" key="2">
    <source>
        <dbReference type="Proteomes" id="UP000821845"/>
    </source>
</evidence>
<proteinExistence type="predicted"/>